<proteinExistence type="predicted"/>
<dbReference type="AlphaFoldDB" id="A0A3B0T3P3"/>
<protein>
    <submittedName>
        <fullName evidence="2">Uncharacterized protein</fullName>
    </submittedName>
</protein>
<evidence type="ECO:0000256" key="1">
    <source>
        <dbReference type="SAM" id="MobiDB-lite"/>
    </source>
</evidence>
<evidence type="ECO:0000313" key="2">
    <source>
        <dbReference type="EMBL" id="VAW11550.1"/>
    </source>
</evidence>
<gene>
    <name evidence="2" type="ORF">MNBD_BACTEROID05-995</name>
</gene>
<feature type="compositionally biased region" description="Basic residues" evidence="1">
    <location>
        <begin position="9"/>
        <end position="26"/>
    </location>
</feature>
<feature type="region of interest" description="Disordered" evidence="1">
    <location>
        <begin position="75"/>
        <end position="110"/>
    </location>
</feature>
<sequence>MNQAVCVYNRKKRPQPECKKHKKHGKKDPIEKEILQSMLPEQRKKYFKKKHAKTAKRIEKRKDERIYAHELRLEASQRTSEKRRRRKARKSNPCVAKKVARRRKTPPSQETIARRRLNAERRLIQRGIKKIIAFAERNGSDPIKIIALLIHNGGAGCFKISTYQKLVKVS</sequence>
<feature type="region of interest" description="Disordered" evidence="1">
    <location>
        <begin position="1"/>
        <end position="29"/>
    </location>
</feature>
<name>A0A3B0T3P3_9ZZZZ</name>
<accession>A0A3B0T3P3</accession>
<organism evidence="2">
    <name type="scientific">hydrothermal vent metagenome</name>
    <dbReference type="NCBI Taxonomy" id="652676"/>
    <lineage>
        <taxon>unclassified sequences</taxon>
        <taxon>metagenomes</taxon>
        <taxon>ecological metagenomes</taxon>
    </lineage>
</organism>
<dbReference type="EMBL" id="UOEN01000024">
    <property type="protein sequence ID" value="VAW11550.1"/>
    <property type="molecule type" value="Genomic_DNA"/>
</dbReference>
<feature type="compositionally biased region" description="Basic residues" evidence="1">
    <location>
        <begin position="81"/>
        <end position="90"/>
    </location>
</feature>
<reference evidence="2" key="1">
    <citation type="submission" date="2018-06" db="EMBL/GenBank/DDBJ databases">
        <authorList>
            <person name="Zhirakovskaya E."/>
        </authorList>
    </citation>
    <scope>NUCLEOTIDE SEQUENCE</scope>
</reference>